<dbReference type="PROSITE" id="PS50848">
    <property type="entry name" value="START"/>
    <property type="match status" value="1"/>
</dbReference>
<proteinExistence type="predicted"/>
<dbReference type="SUPFAM" id="SSF55961">
    <property type="entry name" value="Bet v1-like"/>
    <property type="match status" value="1"/>
</dbReference>
<comment type="caution">
    <text evidence="2">The sequence shown here is derived from an EMBL/GenBank/DDBJ whole genome shotgun (WGS) entry which is preliminary data.</text>
</comment>
<evidence type="ECO:0000313" key="2">
    <source>
        <dbReference type="EMBL" id="KAK7863517.1"/>
    </source>
</evidence>
<organism evidence="2 3">
    <name type="scientific">Gryllus longicercus</name>
    <dbReference type="NCBI Taxonomy" id="2509291"/>
    <lineage>
        <taxon>Eukaryota</taxon>
        <taxon>Metazoa</taxon>
        <taxon>Ecdysozoa</taxon>
        <taxon>Arthropoda</taxon>
        <taxon>Hexapoda</taxon>
        <taxon>Insecta</taxon>
        <taxon>Pterygota</taxon>
        <taxon>Neoptera</taxon>
        <taxon>Polyneoptera</taxon>
        <taxon>Orthoptera</taxon>
        <taxon>Ensifera</taxon>
        <taxon>Gryllidea</taxon>
        <taxon>Grylloidea</taxon>
        <taxon>Gryllidae</taxon>
        <taxon>Gryllinae</taxon>
        <taxon>Gryllus</taxon>
    </lineage>
</organism>
<sequence>MDVGVVRVAEDSDFERLKEYLDNHTGWKLEYGKEDTRVWTKSVEHTNFKMIKLWTDFDNVLPSQMYDVLHDPEYRKVWDQNMIDAHDIGYINPNNDVGYYASKSNIIFENNIVCL</sequence>
<keyword evidence="3" id="KW-1185">Reference proteome</keyword>
<feature type="domain" description="START" evidence="1">
    <location>
        <begin position="1"/>
        <end position="115"/>
    </location>
</feature>
<dbReference type="GO" id="GO:0008289">
    <property type="term" value="F:lipid binding"/>
    <property type="evidence" value="ECO:0007669"/>
    <property type="project" value="InterPro"/>
</dbReference>
<accession>A0AAN9Z5G8</accession>
<evidence type="ECO:0000313" key="3">
    <source>
        <dbReference type="Proteomes" id="UP001378592"/>
    </source>
</evidence>
<dbReference type="Proteomes" id="UP001378592">
    <property type="component" value="Unassembled WGS sequence"/>
</dbReference>
<name>A0AAN9Z5G8_9ORTH</name>
<evidence type="ECO:0000259" key="1">
    <source>
        <dbReference type="PROSITE" id="PS50848"/>
    </source>
</evidence>
<dbReference type="GO" id="GO:0005737">
    <property type="term" value="C:cytoplasm"/>
    <property type="evidence" value="ECO:0007669"/>
    <property type="project" value="UniProtKB-ARBA"/>
</dbReference>
<dbReference type="PANTHER" id="PTHR19308">
    <property type="entry name" value="PHOSPHATIDYLCHOLINE TRANSFER PROTEIN"/>
    <property type="match status" value="1"/>
</dbReference>
<dbReference type="InterPro" id="IPR051213">
    <property type="entry name" value="START_lipid_transfer"/>
</dbReference>
<dbReference type="InterPro" id="IPR002913">
    <property type="entry name" value="START_lipid-bd_dom"/>
</dbReference>
<dbReference type="Gene3D" id="3.30.530.20">
    <property type="match status" value="1"/>
</dbReference>
<dbReference type="PANTHER" id="PTHR19308:SF14">
    <property type="entry name" value="START DOMAIN-CONTAINING PROTEIN"/>
    <property type="match status" value="1"/>
</dbReference>
<dbReference type="InterPro" id="IPR023393">
    <property type="entry name" value="START-like_dom_sf"/>
</dbReference>
<protein>
    <recommendedName>
        <fullName evidence="1">START domain-containing protein</fullName>
    </recommendedName>
</protein>
<dbReference type="Pfam" id="PF01852">
    <property type="entry name" value="START"/>
    <property type="match status" value="1"/>
</dbReference>
<dbReference type="AlphaFoldDB" id="A0AAN9Z5G8"/>
<reference evidence="2 3" key="1">
    <citation type="submission" date="2024-03" db="EMBL/GenBank/DDBJ databases">
        <title>The genome assembly and annotation of the cricket Gryllus longicercus Weissman &amp; Gray.</title>
        <authorList>
            <person name="Szrajer S."/>
            <person name="Gray D."/>
            <person name="Ylla G."/>
        </authorList>
    </citation>
    <scope>NUCLEOTIDE SEQUENCE [LARGE SCALE GENOMIC DNA]</scope>
    <source>
        <strain evidence="2">DAG 2021-001</strain>
        <tissue evidence="2">Whole body minus gut</tissue>
    </source>
</reference>
<dbReference type="EMBL" id="JAZDUA010000227">
    <property type="protein sequence ID" value="KAK7863517.1"/>
    <property type="molecule type" value="Genomic_DNA"/>
</dbReference>
<gene>
    <name evidence="2" type="ORF">R5R35_004970</name>
</gene>